<evidence type="ECO:0000256" key="1">
    <source>
        <dbReference type="ARBA" id="ARBA00004123"/>
    </source>
</evidence>
<dbReference type="AlphaFoldDB" id="Q6BY11"/>
<keyword evidence="5" id="KW-0175">Coiled coil</keyword>
<dbReference type="HOGENOM" id="CLU_056594_0_0_1"/>
<dbReference type="KEGG" id="dha:DEHA2A13310g"/>
<dbReference type="InterPro" id="IPR046347">
    <property type="entry name" value="bZIP_sf"/>
</dbReference>
<dbReference type="Proteomes" id="UP000000599">
    <property type="component" value="Chromosome A"/>
</dbReference>
<evidence type="ECO:0000256" key="2">
    <source>
        <dbReference type="ARBA" id="ARBA00023015"/>
    </source>
</evidence>
<dbReference type="GeneID" id="2899428"/>
<comment type="subcellular location">
    <subcellularLocation>
        <location evidence="1">Nucleus</location>
    </subcellularLocation>
</comment>
<dbReference type="SUPFAM" id="SSF57959">
    <property type="entry name" value="Leucine zipper domain"/>
    <property type="match status" value="1"/>
</dbReference>
<feature type="domain" description="BZIP" evidence="7">
    <location>
        <begin position="296"/>
        <end position="357"/>
    </location>
</feature>
<dbReference type="Gene3D" id="1.20.5.170">
    <property type="match status" value="1"/>
</dbReference>
<organism evidence="8 9">
    <name type="scientific">Debaryomyces hansenii (strain ATCC 36239 / CBS 767 / BCRC 21394 / JCM 1990 / NBRC 0083 / IGC 2968)</name>
    <name type="common">Yeast</name>
    <name type="synonym">Torulaspora hansenii</name>
    <dbReference type="NCBI Taxonomy" id="284592"/>
    <lineage>
        <taxon>Eukaryota</taxon>
        <taxon>Fungi</taxon>
        <taxon>Dikarya</taxon>
        <taxon>Ascomycota</taxon>
        <taxon>Saccharomycotina</taxon>
        <taxon>Pichiomycetes</taxon>
        <taxon>Debaryomycetaceae</taxon>
        <taxon>Debaryomyces</taxon>
    </lineage>
</organism>
<evidence type="ECO:0000313" key="8">
    <source>
        <dbReference type="EMBL" id="CAG84885.2"/>
    </source>
</evidence>
<evidence type="ECO:0000256" key="3">
    <source>
        <dbReference type="ARBA" id="ARBA00023163"/>
    </source>
</evidence>
<dbReference type="CDD" id="cd14687">
    <property type="entry name" value="bZIP_ATF2"/>
    <property type="match status" value="1"/>
</dbReference>
<dbReference type="RefSeq" id="XP_456908.2">
    <property type="nucleotide sequence ID" value="XM_456908.1"/>
</dbReference>
<feature type="coiled-coil region" evidence="5">
    <location>
        <begin position="312"/>
        <end position="346"/>
    </location>
</feature>
<dbReference type="PROSITE" id="PS00036">
    <property type="entry name" value="BZIP_BASIC"/>
    <property type="match status" value="1"/>
</dbReference>
<dbReference type="InterPro" id="IPR051027">
    <property type="entry name" value="bZIP_transcription_factors"/>
</dbReference>
<name>Q6BY11_DEBHA</name>
<dbReference type="EMBL" id="CR382133">
    <property type="protein sequence ID" value="CAG84885.2"/>
    <property type="molecule type" value="Genomic_DNA"/>
</dbReference>
<evidence type="ECO:0000256" key="4">
    <source>
        <dbReference type="ARBA" id="ARBA00023242"/>
    </source>
</evidence>
<gene>
    <name evidence="8" type="ordered locus">DEHA2A13310g</name>
</gene>
<keyword evidence="3" id="KW-0804">Transcription</keyword>
<keyword evidence="4" id="KW-0539">Nucleus</keyword>
<dbReference type="SMART" id="SM00338">
    <property type="entry name" value="BRLZ"/>
    <property type="match status" value="1"/>
</dbReference>
<evidence type="ECO:0000313" key="9">
    <source>
        <dbReference type="Proteomes" id="UP000000599"/>
    </source>
</evidence>
<evidence type="ECO:0000256" key="6">
    <source>
        <dbReference type="SAM" id="MobiDB-lite"/>
    </source>
</evidence>
<keyword evidence="9" id="KW-1185">Reference proteome</keyword>
<dbReference type="eggNOG" id="KOG1414">
    <property type="taxonomic scope" value="Eukaryota"/>
</dbReference>
<reference evidence="8 9" key="1">
    <citation type="journal article" date="2004" name="Nature">
        <title>Genome evolution in yeasts.</title>
        <authorList>
            <consortium name="Genolevures"/>
            <person name="Dujon B."/>
            <person name="Sherman D."/>
            <person name="Fischer G."/>
            <person name="Durrens P."/>
            <person name="Casaregola S."/>
            <person name="Lafontaine I."/>
            <person name="de Montigny J."/>
            <person name="Marck C."/>
            <person name="Neuveglise C."/>
            <person name="Talla E."/>
            <person name="Goffard N."/>
            <person name="Frangeul L."/>
            <person name="Aigle M."/>
            <person name="Anthouard V."/>
            <person name="Babour A."/>
            <person name="Barbe V."/>
            <person name="Barnay S."/>
            <person name="Blanchin S."/>
            <person name="Beckerich J.M."/>
            <person name="Beyne E."/>
            <person name="Bleykasten C."/>
            <person name="Boisrame A."/>
            <person name="Boyer J."/>
            <person name="Cattolico L."/>
            <person name="Confanioleri F."/>
            <person name="de Daruvar A."/>
            <person name="Despons L."/>
            <person name="Fabre E."/>
            <person name="Fairhead C."/>
            <person name="Ferry-Dumazet H."/>
            <person name="Groppi A."/>
            <person name="Hantraye F."/>
            <person name="Hennequin C."/>
            <person name="Jauniaux N."/>
            <person name="Joyet P."/>
            <person name="Kachouri R."/>
            <person name="Kerrest A."/>
            <person name="Koszul R."/>
            <person name="Lemaire M."/>
            <person name="Lesur I."/>
            <person name="Ma L."/>
            <person name="Muller H."/>
            <person name="Nicaud J.M."/>
            <person name="Nikolski M."/>
            <person name="Oztas S."/>
            <person name="Ozier-Kalogeropoulos O."/>
            <person name="Pellenz S."/>
            <person name="Potier S."/>
            <person name="Richard G.F."/>
            <person name="Straub M.L."/>
            <person name="Suleau A."/>
            <person name="Swennene D."/>
            <person name="Tekaia F."/>
            <person name="Wesolowski-Louvel M."/>
            <person name="Westhof E."/>
            <person name="Wirth B."/>
            <person name="Zeniou-Meyer M."/>
            <person name="Zivanovic I."/>
            <person name="Bolotin-Fukuhara M."/>
            <person name="Thierry A."/>
            <person name="Bouchier C."/>
            <person name="Caudron B."/>
            <person name="Scarpelli C."/>
            <person name="Gaillardin C."/>
            <person name="Weissenbach J."/>
            <person name="Wincker P."/>
            <person name="Souciet J.L."/>
        </authorList>
    </citation>
    <scope>NUCLEOTIDE SEQUENCE [LARGE SCALE GENOMIC DNA]</scope>
    <source>
        <strain evidence="9">ATCC 36239 / CBS 767 / BCRC 21394 / JCM 1990 / NBRC 0083 / IGC 2968</strain>
    </source>
</reference>
<proteinExistence type="predicted"/>
<dbReference type="Pfam" id="PF00170">
    <property type="entry name" value="bZIP_1"/>
    <property type="match status" value="1"/>
</dbReference>
<feature type="compositionally biased region" description="Basic and acidic residues" evidence="6">
    <location>
        <begin position="185"/>
        <end position="204"/>
    </location>
</feature>
<dbReference type="InterPro" id="IPR004827">
    <property type="entry name" value="bZIP"/>
</dbReference>
<dbReference type="PROSITE" id="PS50217">
    <property type="entry name" value="BZIP"/>
    <property type="match status" value="1"/>
</dbReference>
<dbReference type="InParanoid" id="Q6BY11"/>
<evidence type="ECO:0000259" key="7">
    <source>
        <dbReference type="PROSITE" id="PS50217"/>
    </source>
</evidence>
<protein>
    <submittedName>
        <fullName evidence="8">DEHA2A13310p</fullName>
    </submittedName>
</protein>
<dbReference type="PANTHER" id="PTHR19304">
    <property type="entry name" value="CYCLIC-AMP RESPONSE ELEMENT BINDING PROTEIN"/>
    <property type="match status" value="1"/>
</dbReference>
<keyword evidence="2" id="KW-0805">Transcription regulation</keyword>
<dbReference type="VEuPathDB" id="FungiDB:DEHA2A13310g"/>
<feature type="region of interest" description="Disordered" evidence="6">
    <location>
        <begin position="63"/>
        <end position="86"/>
    </location>
</feature>
<dbReference type="GO" id="GO:0005634">
    <property type="term" value="C:nucleus"/>
    <property type="evidence" value="ECO:0007669"/>
    <property type="project" value="UniProtKB-SubCell"/>
</dbReference>
<dbReference type="OMA" id="NQAYINM"/>
<dbReference type="STRING" id="284592.Q6BY11"/>
<feature type="region of interest" description="Disordered" evidence="6">
    <location>
        <begin position="183"/>
        <end position="221"/>
    </location>
</feature>
<sequence length="392" mass="43864">MENITNELLVLVTMNYAKDEGYTQVPPNGNQFVVQNISNLDYPIVKDGTNGNVTQIRNSQANIEARTPVQAGASNPMEPEAIGNGDISMSDVNNGGHTVEVPNRSHVFEFHDPFDINSYPITNPPIFDTTMMLPYSTNEGIPRRRRISISNGQIGQIINHEFYLENESPLDDELNATRPVNQAASKDDIVLNDVHTHQRKDPVRTESAGQLPHQPSQLQQKGLVSQPQLKVDLGISPEQQQGSVIKNQVKPETPNIQPGDSIPAAGVPPPNHQLIYNNEVIYNPNNGPIPGTAAWKKERLLERNRLAASKCRQRKKHAQQQLQNNVSQYQKDVDSLKDKLDKYETVFKNFNLILSKHVHKFPDSDLKLLADFKDIDAITDRDLETISKLAGR</sequence>
<dbReference type="GO" id="GO:0003700">
    <property type="term" value="F:DNA-binding transcription factor activity"/>
    <property type="evidence" value="ECO:0007669"/>
    <property type="project" value="InterPro"/>
</dbReference>
<evidence type="ECO:0000256" key="5">
    <source>
        <dbReference type="SAM" id="Coils"/>
    </source>
</evidence>
<dbReference type="OrthoDB" id="295274at2759"/>
<dbReference type="FunCoup" id="Q6BY11">
    <property type="interactions" value="2155"/>
</dbReference>
<accession>Q6BY11</accession>